<feature type="domain" description="Importin N-terminal" evidence="1">
    <location>
        <begin position="26"/>
        <end position="88"/>
    </location>
</feature>
<reference evidence="2 3" key="1">
    <citation type="submission" date="2024-04" db="EMBL/GenBank/DDBJ databases">
        <title>Tritrichomonas musculus Genome.</title>
        <authorList>
            <person name="Alves-Ferreira E."/>
            <person name="Grigg M."/>
            <person name="Lorenzi H."/>
            <person name="Galac M."/>
        </authorList>
    </citation>
    <scope>NUCLEOTIDE SEQUENCE [LARGE SCALE GENOMIC DNA]</scope>
    <source>
        <strain evidence="2 3">EAF2021</strain>
    </source>
</reference>
<protein>
    <recommendedName>
        <fullName evidence="1">Importin N-terminal domain-containing protein</fullName>
    </recommendedName>
</protein>
<organism evidence="2 3">
    <name type="scientific">Tritrichomonas musculus</name>
    <dbReference type="NCBI Taxonomy" id="1915356"/>
    <lineage>
        <taxon>Eukaryota</taxon>
        <taxon>Metamonada</taxon>
        <taxon>Parabasalia</taxon>
        <taxon>Tritrichomonadida</taxon>
        <taxon>Tritrichomonadidae</taxon>
        <taxon>Tritrichomonas</taxon>
    </lineage>
</organism>
<evidence type="ECO:0000259" key="1">
    <source>
        <dbReference type="Pfam" id="PF03810"/>
    </source>
</evidence>
<evidence type="ECO:0000313" key="2">
    <source>
        <dbReference type="EMBL" id="KAK8892130.1"/>
    </source>
</evidence>
<dbReference type="SUPFAM" id="SSF48371">
    <property type="entry name" value="ARM repeat"/>
    <property type="match status" value="2"/>
</dbReference>
<dbReference type="Gene3D" id="1.25.10.10">
    <property type="entry name" value="Leucine-rich Repeat Variant"/>
    <property type="match status" value="2"/>
</dbReference>
<dbReference type="InterPro" id="IPR011989">
    <property type="entry name" value="ARM-like"/>
</dbReference>
<gene>
    <name evidence="2" type="ORF">M9Y10_029353</name>
</gene>
<keyword evidence="3" id="KW-1185">Reference proteome</keyword>
<comment type="caution">
    <text evidence="2">The sequence shown here is derived from an EMBL/GenBank/DDBJ whole genome shotgun (WGS) entry which is preliminary data.</text>
</comment>
<sequence>MAERSNQIVDLINYALHGDQQQINNATSELQKAYSQIDTINDFLNIAQNYDEPIVRRFAAISIRQMINIHGLDQEQTNFIKMALLSLIQNDPDLLNKQAFFEAAILLQKKLAQPWEDLYNTALNFLSAPESLAVGLQVWTSLIHNSNSSIAGENILLNYFQTLMNCIISSFQTPDANIIILSIHLFSALTTKIELKLFSTFTDLQQLFLNEASASVKDRPNIQEAQEIFLCVCDQLSLKNPLFVQISEPFVNLALQITVSDLDPELRSTCQPLVSMSPKLFPDLVESQLPIFLQSELTLAVQLVSKDRELVSHDIEFITDFVYSVAVNTESSSSLVQGLLTFAQNSITSPENGPESLQVALLSLSFILSASCEDFFDHIETVSEIVMFSLSSDHFIFDACCEFLLSAAEQCPQLYQEYYNKIVSVLFSKICQESRSLQTLDSLICNSDQPPAGYMALLSALASLLQESNPERYEPIISCMTSVISKIKDVNDEIYTNMRTMLVSLLSSEKVDTLTRAKIFECFGQLAKVSPLVVQQDVPELMKGMLQAMMSNGDENSIENKDSLNESIAECIQNMAKVIPMSIQPYLEKIIPFFMKLLTIETEKNNIDSASEKVEDFNDDEYEEDFLPIKMQCTVLNALAELVSDLPSQMSEAIPGIVEAVRHFFEHSDERLHSAAAKSILLMNDGLRFVSYDISPLITIVAEQIINSNCLQESIDVISELFIALGSLLSVTTFDKLNQAQIESIIGLFQQSFDGRLKVIYSSQKVLDQEILDSLFFSLRMFILTLGSNIGNNNLADIFVSFLCPHLSINKSMIKAYVANIYGIMFFAAPSLKQIGKTARDTCLKTMTKKNGVVNNLLISTLNYIIHADKSLFNQKQITALQNQCDAIIANRENMDSFIVSTAITTWCSICISFDLKPSDNDLNVVLSLLPPVVDDDDIPFTAQFIFLAHQKWPELTSPHIQRICVNVFASGEWCLRIVPPEVMHALASVVAAIPQDQLQIFVKYNQHLIFQIQSNLSRFSN</sequence>
<proteinExistence type="predicted"/>
<name>A0ABR2KQ58_9EUKA</name>
<dbReference type="InterPro" id="IPR001494">
    <property type="entry name" value="Importin-beta_N"/>
</dbReference>
<dbReference type="InterPro" id="IPR016024">
    <property type="entry name" value="ARM-type_fold"/>
</dbReference>
<dbReference type="Proteomes" id="UP001470230">
    <property type="component" value="Unassembled WGS sequence"/>
</dbReference>
<dbReference type="Pfam" id="PF03810">
    <property type="entry name" value="IBN_N"/>
    <property type="match status" value="1"/>
</dbReference>
<accession>A0ABR2KQ58</accession>
<evidence type="ECO:0000313" key="3">
    <source>
        <dbReference type="Proteomes" id="UP001470230"/>
    </source>
</evidence>
<dbReference type="EMBL" id="JAPFFF010000004">
    <property type="protein sequence ID" value="KAK8892130.1"/>
    <property type="molecule type" value="Genomic_DNA"/>
</dbReference>